<evidence type="ECO:0000313" key="19">
    <source>
        <dbReference type="Proteomes" id="UP000265000"/>
    </source>
</evidence>
<keyword evidence="6 11" id="KW-0812">Transmembrane</keyword>
<name>A0A3Q2QXK2_FUNHE</name>
<feature type="transmembrane region" description="Helical" evidence="15">
    <location>
        <begin position="143"/>
        <end position="162"/>
    </location>
</feature>
<dbReference type="Gene3D" id="6.10.140.340">
    <property type="match status" value="1"/>
</dbReference>
<dbReference type="PANTHER" id="PTHR23288:SF34">
    <property type="entry name" value="OCCLUDIN B"/>
    <property type="match status" value="1"/>
</dbReference>
<keyword evidence="7" id="KW-0965">Cell junction</keyword>
<feature type="domain" description="MARVEL" evidence="16">
    <location>
        <begin position="47"/>
        <end position="275"/>
    </location>
</feature>
<evidence type="ECO:0000256" key="12">
    <source>
        <dbReference type="PROSITE-ProRule" id="PRU01324"/>
    </source>
</evidence>
<dbReference type="Ensembl" id="ENSFHET00000026658.1">
    <property type="protein sequence ID" value="ENSFHEP00000032878.1"/>
    <property type="gene ID" value="ENSFHEG00000019620.1"/>
</dbReference>
<dbReference type="InterPro" id="IPR008253">
    <property type="entry name" value="Marvel"/>
</dbReference>
<dbReference type="GO" id="GO:0005923">
    <property type="term" value="C:bicellular tight junction"/>
    <property type="evidence" value="ECO:0007669"/>
    <property type="project" value="UniProtKB-SubCell"/>
</dbReference>
<evidence type="ECO:0000259" key="17">
    <source>
        <dbReference type="PROSITE" id="PS51980"/>
    </source>
</evidence>
<sequence>MPSHRHSHPLYPPSGSKHKHRHSELMSNPTFSNYQENKKLHFYLWTSPPGVMKILCLIIIIMCVAIFACVASTLAWDYDMGMMGGGASLIPGVGGAYGSSYGGAYSGSYSGSYGGAYGSGLGGSSNGYGYGGTQIDPKSGKGFIMAISAITFIAMLIIFILVISRQNASRSSKFYLASIIICAILAFLMIISTIVYLVSVNPTAQSSGSMLYNQVIQLCAQFQTQTQAQAQGLFINQYLYHYCVVEPQEAIAIVFGFLVFVALIILLVFAVKTRSLIQHWGKERILWEEVKTVNYGHHNSVGEWVKNVSGEPEVLVNDPNDRVGGSRDYLDKLDYNKPLYLPGDSDISSFVGGSKIRQKEYDAGFESGDDLEEEDFSVLFPSIMDEHERLSYKREFDRDHLEYKSLQSELDSINQDLADLEGDLDRHSEGSPQFLDALNEYTRIKNFKKVRQTHPDNILLKIIKGTLKQHNVTPCQAHFCEIKLSTQEATLIDNQYYLLMYKWNRQQVETRGKTPPTNKGVVLQVVTTDHFSVPLLSG</sequence>
<keyword evidence="8 15" id="KW-1133">Transmembrane helix</keyword>
<evidence type="ECO:0000256" key="13">
    <source>
        <dbReference type="SAM" id="Coils"/>
    </source>
</evidence>
<dbReference type="InterPro" id="IPR031176">
    <property type="entry name" value="ELL/occludin"/>
</dbReference>
<keyword evidence="19" id="KW-1185">Reference proteome</keyword>
<feature type="region of interest" description="Disordered" evidence="14">
    <location>
        <begin position="1"/>
        <end position="23"/>
    </location>
</feature>
<keyword evidence="9 13" id="KW-0175">Coiled coil</keyword>
<dbReference type="Pfam" id="PF07303">
    <property type="entry name" value="Occludin_ELL"/>
    <property type="match status" value="1"/>
</dbReference>
<evidence type="ECO:0000256" key="2">
    <source>
        <dbReference type="ARBA" id="ARBA00004651"/>
    </source>
</evidence>
<feature type="transmembrane region" description="Helical" evidence="15">
    <location>
        <begin position="174"/>
        <end position="198"/>
    </location>
</feature>
<dbReference type="GO" id="GO:0016324">
    <property type="term" value="C:apical plasma membrane"/>
    <property type="evidence" value="ECO:0007669"/>
    <property type="project" value="TreeGrafter"/>
</dbReference>
<evidence type="ECO:0000256" key="11">
    <source>
        <dbReference type="PROSITE-ProRule" id="PRU00581"/>
    </source>
</evidence>
<dbReference type="SUPFAM" id="SSF144292">
    <property type="entry name" value="occludin/ELL-like"/>
    <property type="match status" value="1"/>
</dbReference>
<comment type="similarity">
    <text evidence="3 12">Belongs to the ELL/occludin family.</text>
</comment>
<reference evidence="18" key="2">
    <citation type="submission" date="2025-09" db="UniProtKB">
        <authorList>
            <consortium name="Ensembl"/>
        </authorList>
    </citation>
    <scope>IDENTIFICATION</scope>
</reference>
<dbReference type="GO" id="GO:0031410">
    <property type="term" value="C:cytoplasmic vesicle"/>
    <property type="evidence" value="ECO:0007669"/>
    <property type="project" value="TreeGrafter"/>
</dbReference>
<evidence type="ECO:0000256" key="1">
    <source>
        <dbReference type="ARBA" id="ARBA00004435"/>
    </source>
</evidence>
<dbReference type="PROSITE" id="PS51980">
    <property type="entry name" value="OCEL"/>
    <property type="match status" value="1"/>
</dbReference>
<evidence type="ECO:0000256" key="5">
    <source>
        <dbReference type="ARBA" id="ARBA00022475"/>
    </source>
</evidence>
<accession>A0A3Q2QXK2</accession>
<evidence type="ECO:0000256" key="4">
    <source>
        <dbReference type="ARBA" id="ARBA00022427"/>
    </source>
</evidence>
<feature type="transmembrane region" description="Helical" evidence="15">
    <location>
        <begin position="54"/>
        <end position="76"/>
    </location>
</feature>
<evidence type="ECO:0000256" key="15">
    <source>
        <dbReference type="SAM" id="Phobius"/>
    </source>
</evidence>
<protein>
    <submittedName>
        <fullName evidence="18">Occludin b</fullName>
    </submittedName>
</protein>
<proteinExistence type="inferred from homology"/>
<feature type="domain" description="OCEL" evidence="17">
    <location>
        <begin position="374"/>
        <end position="479"/>
    </location>
</feature>
<evidence type="ECO:0000256" key="9">
    <source>
        <dbReference type="ARBA" id="ARBA00023054"/>
    </source>
</evidence>
<dbReference type="Proteomes" id="UP000265000">
    <property type="component" value="Unplaced"/>
</dbReference>
<feature type="transmembrane region" description="Helical" evidence="15">
    <location>
        <begin position="250"/>
        <end position="271"/>
    </location>
</feature>
<evidence type="ECO:0000256" key="8">
    <source>
        <dbReference type="ARBA" id="ARBA00022989"/>
    </source>
</evidence>
<evidence type="ECO:0000256" key="3">
    <source>
        <dbReference type="ARBA" id="ARBA00009171"/>
    </source>
</evidence>
<dbReference type="Pfam" id="PF01284">
    <property type="entry name" value="MARVEL"/>
    <property type="match status" value="1"/>
</dbReference>
<dbReference type="GO" id="GO:0070830">
    <property type="term" value="P:bicellular tight junction assembly"/>
    <property type="evidence" value="ECO:0007669"/>
    <property type="project" value="TreeGrafter"/>
</dbReference>
<dbReference type="PANTHER" id="PTHR23288">
    <property type="entry name" value="OCCLUDIN AND RNA POLYMERASE II ELONGATION FACTOR ELL"/>
    <property type="match status" value="1"/>
</dbReference>
<evidence type="ECO:0000259" key="16">
    <source>
        <dbReference type="PROSITE" id="PS51225"/>
    </source>
</evidence>
<evidence type="ECO:0000256" key="10">
    <source>
        <dbReference type="ARBA" id="ARBA00023136"/>
    </source>
</evidence>
<dbReference type="InterPro" id="IPR010844">
    <property type="entry name" value="Occludin_ELL"/>
</dbReference>
<keyword evidence="5" id="KW-1003">Cell membrane</keyword>
<evidence type="ECO:0000256" key="14">
    <source>
        <dbReference type="SAM" id="MobiDB-lite"/>
    </source>
</evidence>
<dbReference type="PROSITE" id="PS51225">
    <property type="entry name" value="MARVEL"/>
    <property type="match status" value="1"/>
</dbReference>
<organism evidence="18 19">
    <name type="scientific">Fundulus heteroclitus</name>
    <name type="common">Killifish</name>
    <name type="synonym">Mummichog</name>
    <dbReference type="NCBI Taxonomy" id="8078"/>
    <lineage>
        <taxon>Eukaryota</taxon>
        <taxon>Metazoa</taxon>
        <taxon>Chordata</taxon>
        <taxon>Craniata</taxon>
        <taxon>Vertebrata</taxon>
        <taxon>Euteleostomi</taxon>
        <taxon>Actinopterygii</taxon>
        <taxon>Neopterygii</taxon>
        <taxon>Teleostei</taxon>
        <taxon>Neoteleostei</taxon>
        <taxon>Acanthomorphata</taxon>
        <taxon>Ovalentaria</taxon>
        <taxon>Atherinomorphae</taxon>
        <taxon>Cyprinodontiformes</taxon>
        <taxon>Fundulidae</taxon>
        <taxon>Fundulus</taxon>
    </lineage>
</organism>
<keyword evidence="4" id="KW-0796">Tight junction</keyword>
<evidence type="ECO:0000313" key="18">
    <source>
        <dbReference type="Ensembl" id="ENSFHEP00000032878.1"/>
    </source>
</evidence>
<dbReference type="AlphaFoldDB" id="A0A3Q2QXK2"/>
<comment type="subcellular location">
    <subcellularLocation>
        <location evidence="1">Cell junction</location>
        <location evidence="1">Tight junction</location>
    </subcellularLocation>
    <subcellularLocation>
        <location evidence="2">Cell membrane</location>
        <topology evidence="2">Multi-pass membrane protein</topology>
    </subcellularLocation>
</comment>
<reference evidence="18" key="1">
    <citation type="submission" date="2025-08" db="UniProtKB">
        <authorList>
            <consortium name="Ensembl"/>
        </authorList>
    </citation>
    <scope>IDENTIFICATION</scope>
</reference>
<dbReference type="GeneTree" id="ENSGT00730000110989"/>
<keyword evidence="10 11" id="KW-0472">Membrane</keyword>
<feature type="coiled-coil region" evidence="13">
    <location>
        <begin position="403"/>
        <end position="430"/>
    </location>
</feature>
<dbReference type="STRING" id="8078.ENSFHEP00000032878"/>
<evidence type="ECO:0000256" key="7">
    <source>
        <dbReference type="ARBA" id="ARBA00022949"/>
    </source>
</evidence>
<evidence type="ECO:0000256" key="6">
    <source>
        <dbReference type="ARBA" id="ARBA00022692"/>
    </source>
</evidence>